<dbReference type="InterPro" id="IPR009359">
    <property type="entry name" value="PaaB"/>
</dbReference>
<dbReference type="EMBL" id="JMCB01000004">
    <property type="protein sequence ID" value="KFE69514.1"/>
    <property type="molecule type" value="Genomic_DNA"/>
</dbReference>
<dbReference type="Gene3D" id="3.10.20.520">
    <property type="entry name" value="Phenylacetic acid degradation B"/>
    <property type="match status" value="1"/>
</dbReference>
<dbReference type="InterPro" id="IPR038693">
    <property type="entry name" value="PaaB_sf"/>
</dbReference>
<name>A0A085WPA1_9BACT</name>
<accession>A0A085WPA1</accession>
<protein>
    <submittedName>
        <fullName evidence="2">Uncharacterized protein</fullName>
    </submittedName>
</protein>
<proteinExistence type="predicted"/>
<reference evidence="2 3" key="1">
    <citation type="submission" date="2014-04" db="EMBL/GenBank/DDBJ databases">
        <title>Genome assembly of Hyalangium minutum DSM 14724.</title>
        <authorList>
            <person name="Sharma G."/>
            <person name="Subramanian S."/>
        </authorList>
    </citation>
    <scope>NUCLEOTIDE SEQUENCE [LARGE SCALE GENOMIC DNA]</scope>
    <source>
        <strain evidence="2 3">DSM 14724</strain>
    </source>
</reference>
<evidence type="ECO:0000313" key="2">
    <source>
        <dbReference type="EMBL" id="KFE69514.1"/>
    </source>
</evidence>
<sequence>MSAPGCPSAQHRTLYDVFGREMPGAPITHLGSLEAPDAELARLYAYQLFARRGEQQDLHIEAHAQRQPVASYERVLDHHALRDGATHSARRRMARDKGSEEP</sequence>
<feature type="region of interest" description="Disordered" evidence="1">
    <location>
        <begin position="80"/>
        <end position="102"/>
    </location>
</feature>
<dbReference type="Proteomes" id="UP000028725">
    <property type="component" value="Unassembled WGS sequence"/>
</dbReference>
<dbReference type="RefSeq" id="WP_044186778.1">
    <property type="nucleotide sequence ID" value="NZ_JMCB01000004.1"/>
</dbReference>
<dbReference type="AlphaFoldDB" id="A0A085WPA1"/>
<gene>
    <name evidence="2" type="ORF">DB31_6489</name>
</gene>
<comment type="caution">
    <text evidence="2">The sequence shown here is derived from an EMBL/GenBank/DDBJ whole genome shotgun (WGS) entry which is preliminary data.</text>
</comment>
<evidence type="ECO:0000256" key="1">
    <source>
        <dbReference type="SAM" id="MobiDB-lite"/>
    </source>
</evidence>
<dbReference type="Pfam" id="PF06243">
    <property type="entry name" value="PaaB"/>
    <property type="match status" value="1"/>
</dbReference>
<dbReference type="STRING" id="394096.DB31_6489"/>
<evidence type="ECO:0000313" key="3">
    <source>
        <dbReference type="Proteomes" id="UP000028725"/>
    </source>
</evidence>
<organism evidence="2 3">
    <name type="scientific">Hyalangium minutum</name>
    <dbReference type="NCBI Taxonomy" id="394096"/>
    <lineage>
        <taxon>Bacteria</taxon>
        <taxon>Pseudomonadati</taxon>
        <taxon>Myxococcota</taxon>
        <taxon>Myxococcia</taxon>
        <taxon>Myxococcales</taxon>
        <taxon>Cystobacterineae</taxon>
        <taxon>Archangiaceae</taxon>
        <taxon>Hyalangium</taxon>
    </lineage>
</organism>
<keyword evidence="3" id="KW-1185">Reference proteome</keyword>